<name>A0A409WVM4_PSICY</name>
<dbReference type="InParanoid" id="A0A409WVM4"/>
<dbReference type="InterPro" id="IPR045135">
    <property type="entry name" value="Rpn7_N"/>
</dbReference>
<reference evidence="4 5" key="1">
    <citation type="journal article" date="2018" name="Evol. Lett.">
        <title>Horizontal gene cluster transfer increased hallucinogenic mushroom diversity.</title>
        <authorList>
            <person name="Reynolds H.T."/>
            <person name="Vijayakumar V."/>
            <person name="Gluck-Thaler E."/>
            <person name="Korotkin H.B."/>
            <person name="Matheny P.B."/>
            <person name="Slot J.C."/>
        </authorList>
    </citation>
    <scope>NUCLEOTIDE SEQUENCE [LARGE SCALE GENOMIC DNA]</scope>
    <source>
        <strain evidence="4 5">2631</strain>
    </source>
</reference>
<dbReference type="AlphaFoldDB" id="A0A409WVM4"/>
<feature type="compositionally biased region" description="Low complexity" evidence="1">
    <location>
        <begin position="120"/>
        <end position="136"/>
    </location>
</feature>
<dbReference type="EMBL" id="NHYD01003122">
    <property type="protein sequence ID" value="PPQ82573.1"/>
    <property type="molecule type" value="Genomic_DNA"/>
</dbReference>
<dbReference type="Gene3D" id="1.25.40.570">
    <property type="match status" value="1"/>
</dbReference>
<dbReference type="Pfam" id="PF10602">
    <property type="entry name" value="RPN7"/>
    <property type="match status" value="1"/>
</dbReference>
<dbReference type="InterPro" id="IPR019585">
    <property type="entry name" value="Rpn7/CSN1"/>
</dbReference>
<organism evidence="4 5">
    <name type="scientific">Psilocybe cyanescens</name>
    <dbReference type="NCBI Taxonomy" id="93625"/>
    <lineage>
        <taxon>Eukaryota</taxon>
        <taxon>Fungi</taxon>
        <taxon>Dikarya</taxon>
        <taxon>Basidiomycota</taxon>
        <taxon>Agaricomycotina</taxon>
        <taxon>Agaricomycetes</taxon>
        <taxon>Agaricomycetidae</taxon>
        <taxon>Agaricales</taxon>
        <taxon>Agaricineae</taxon>
        <taxon>Strophariaceae</taxon>
        <taxon>Psilocybe</taxon>
    </lineage>
</organism>
<comment type="caution">
    <text evidence="4">The sequence shown here is derived from an EMBL/GenBank/DDBJ whole genome shotgun (WGS) entry which is preliminary data.</text>
</comment>
<protein>
    <recommendedName>
        <fullName evidence="3">26S proteasome regulatory subunit Rpn7 N-terminal domain-containing protein</fullName>
    </recommendedName>
</protein>
<evidence type="ECO:0000259" key="3">
    <source>
        <dbReference type="Pfam" id="PF10602"/>
    </source>
</evidence>
<dbReference type="PANTHER" id="PTHR14145">
    <property type="entry name" value="26S PROTESOME SUBUNIT 6"/>
    <property type="match status" value="1"/>
</dbReference>
<feature type="chain" id="PRO_5019000813" description="26S proteasome regulatory subunit Rpn7 N-terminal domain-containing protein" evidence="2">
    <location>
        <begin position="19"/>
        <end position="348"/>
    </location>
</feature>
<feature type="signal peptide" evidence="2">
    <location>
        <begin position="1"/>
        <end position="18"/>
    </location>
</feature>
<dbReference type="GO" id="GO:0043161">
    <property type="term" value="P:proteasome-mediated ubiquitin-dependent protein catabolic process"/>
    <property type="evidence" value="ECO:0007669"/>
    <property type="project" value="TreeGrafter"/>
</dbReference>
<keyword evidence="2" id="KW-0732">Signal</keyword>
<evidence type="ECO:0000256" key="1">
    <source>
        <dbReference type="SAM" id="MobiDB-lite"/>
    </source>
</evidence>
<dbReference type="OrthoDB" id="1452at2759"/>
<dbReference type="Proteomes" id="UP000283269">
    <property type="component" value="Unassembled WGS sequence"/>
</dbReference>
<sequence>MTYKVVLPMFILSNLSLAHLHDEGPPSSKGSKQIAKMSLYYKGLTSSPSFLPLDKALLAEMEATNAAEIQKLNERLAEGEELEIPDTLKALANYLTWIGDQDKSLAAQQLTLKRHPASVRASTSRSPSCASASSTTIISSPPTWPTLRSMYTPLLSSPLILIAFSFSFSFSFLSLTLTLTRTPHPHRLIDEGGDRDRRNRLKVYQGLHLISTCQFLRGAELLDALSTFTTSELMSFNDFVALTVIAGALHLGRVDLDKRLIKAPEVNRVLPDLPILGDLVRNLYECYYDKFFIALGASPSPSPSPPPPQADPPFPLPAFLEKTHLLPSRTLSPHARFYTRICPIAGIV</sequence>
<evidence type="ECO:0000313" key="5">
    <source>
        <dbReference type="Proteomes" id="UP000283269"/>
    </source>
</evidence>
<dbReference type="PANTHER" id="PTHR14145:SF1">
    <property type="entry name" value="26S PROTEASOME NON-ATPASE REGULATORY SUBUNIT 6"/>
    <property type="match status" value="1"/>
</dbReference>
<feature type="region of interest" description="Disordered" evidence="1">
    <location>
        <begin position="117"/>
        <end position="136"/>
    </location>
</feature>
<accession>A0A409WVM4</accession>
<dbReference type="STRING" id="93625.A0A409WVM4"/>
<dbReference type="GO" id="GO:0005838">
    <property type="term" value="C:proteasome regulatory particle"/>
    <property type="evidence" value="ECO:0007669"/>
    <property type="project" value="TreeGrafter"/>
</dbReference>
<feature type="domain" description="26S proteasome regulatory subunit Rpn7 N-terminal" evidence="3">
    <location>
        <begin position="186"/>
        <end position="258"/>
    </location>
</feature>
<keyword evidence="5" id="KW-1185">Reference proteome</keyword>
<gene>
    <name evidence="4" type="ORF">CVT25_007191</name>
</gene>
<proteinExistence type="predicted"/>
<dbReference type="FunCoup" id="A0A409WVM4">
    <property type="interactions" value="478"/>
</dbReference>
<evidence type="ECO:0000313" key="4">
    <source>
        <dbReference type="EMBL" id="PPQ82573.1"/>
    </source>
</evidence>
<evidence type="ECO:0000256" key="2">
    <source>
        <dbReference type="SAM" id="SignalP"/>
    </source>
</evidence>